<feature type="transmembrane region" description="Helical" evidence="1">
    <location>
        <begin position="116"/>
        <end position="137"/>
    </location>
</feature>
<evidence type="ECO:0000313" key="3">
    <source>
        <dbReference type="EMBL" id="TKC93029.1"/>
    </source>
</evidence>
<evidence type="ECO:0000259" key="2">
    <source>
        <dbReference type="Pfam" id="PF02517"/>
    </source>
</evidence>
<dbReference type="Pfam" id="PF02517">
    <property type="entry name" value="Rce1-like"/>
    <property type="match status" value="1"/>
</dbReference>
<name>A0A4U1IGU9_9BACT</name>
<feature type="transmembrane region" description="Helical" evidence="1">
    <location>
        <begin position="47"/>
        <end position="73"/>
    </location>
</feature>
<keyword evidence="3" id="KW-0378">Hydrolase</keyword>
<comment type="caution">
    <text evidence="3">The sequence shown here is derived from an EMBL/GenBank/DDBJ whole genome shotgun (WGS) entry which is preliminary data.</text>
</comment>
<keyword evidence="3" id="KW-0645">Protease</keyword>
<keyword evidence="1" id="KW-1133">Transmembrane helix</keyword>
<feature type="transmembrane region" description="Helical" evidence="1">
    <location>
        <begin position="12"/>
        <end position="35"/>
    </location>
</feature>
<keyword evidence="1" id="KW-0812">Transmembrane</keyword>
<accession>A0A4U1IGU9</accession>
<keyword evidence="4" id="KW-1185">Reference proteome</keyword>
<dbReference type="EMBL" id="SSMQ01000129">
    <property type="protein sequence ID" value="TKC93029.1"/>
    <property type="molecule type" value="Genomic_DNA"/>
</dbReference>
<evidence type="ECO:0000256" key="1">
    <source>
        <dbReference type="SAM" id="Phobius"/>
    </source>
</evidence>
<dbReference type="GO" id="GO:0080120">
    <property type="term" value="P:CAAX-box protein maturation"/>
    <property type="evidence" value="ECO:0007669"/>
    <property type="project" value="UniProtKB-ARBA"/>
</dbReference>
<feature type="domain" description="CAAX prenyl protease 2/Lysostaphin resistance protein A-like" evidence="2">
    <location>
        <begin position="100"/>
        <end position="183"/>
    </location>
</feature>
<feature type="transmembrane region" description="Helical" evidence="1">
    <location>
        <begin position="149"/>
        <end position="171"/>
    </location>
</feature>
<dbReference type="OrthoDB" id="5514915at2"/>
<organism evidence="3 4">
    <name type="scientific">Polyangium fumosum</name>
    <dbReference type="NCBI Taxonomy" id="889272"/>
    <lineage>
        <taxon>Bacteria</taxon>
        <taxon>Pseudomonadati</taxon>
        <taxon>Myxococcota</taxon>
        <taxon>Polyangia</taxon>
        <taxon>Polyangiales</taxon>
        <taxon>Polyangiaceae</taxon>
        <taxon>Polyangium</taxon>
    </lineage>
</organism>
<evidence type="ECO:0000313" key="4">
    <source>
        <dbReference type="Proteomes" id="UP000309215"/>
    </source>
</evidence>
<dbReference type="InterPro" id="IPR003675">
    <property type="entry name" value="Rce1/LyrA-like_dom"/>
</dbReference>
<dbReference type="PROSITE" id="PS51257">
    <property type="entry name" value="PROKAR_LIPOPROTEIN"/>
    <property type="match status" value="1"/>
</dbReference>
<protein>
    <submittedName>
        <fullName evidence="3">CPBP family intramembrane metalloprotease</fullName>
    </submittedName>
</protein>
<gene>
    <name evidence="3" type="ORF">E8A74_50010</name>
</gene>
<keyword evidence="3" id="KW-0482">Metalloprotease</keyword>
<keyword evidence="1" id="KW-0472">Membrane</keyword>
<dbReference type="GO" id="GO:0006508">
    <property type="term" value="P:proteolysis"/>
    <property type="evidence" value="ECO:0007669"/>
    <property type="project" value="UniProtKB-KW"/>
</dbReference>
<proteinExistence type="predicted"/>
<reference evidence="3 4" key="1">
    <citation type="submission" date="2019-04" db="EMBL/GenBank/DDBJ databases">
        <authorList>
            <person name="Li Y."/>
            <person name="Wang J."/>
        </authorList>
    </citation>
    <scope>NUCLEOTIDE SEQUENCE [LARGE SCALE GENOMIC DNA]</scope>
    <source>
        <strain evidence="3 4">DSM 14668</strain>
    </source>
</reference>
<dbReference type="GO" id="GO:0008237">
    <property type="term" value="F:metallopeptidase activity"/>
    <property type="evidence" value="ECO:0007669"/>
    <property type="project" value="UniProtKB-KW"/>
</dbReference>
<dbReference type="Proteomes" id="UP000309215">
    <property type="component" value="Unassembled WGS sequence"/>
</dbReference>
<dbReference type="GO" id="GO:0004175">
    <property type="term" value="F:endopeptidase activity"/>
    <property type="evidence" value="ECO:0007669"/>
    <property type="project" value="UniProtKB-ARBA"/>
</dbReference>
<sequence>MRGRWTRTGRNAAAWSVAAGYALLACLATALALALRDGAPWMYPDPWLGLTPLVGTLASALSGIILATILVATTRFAVGRFAWARRLHGELRPVAKDLSVGQILILAGLSSLGEEILFRGLLTPVIGVLGSGVLFGLLHQMRGPSRWVWTTWATAVGLILGAIFAATGSLLGPLLAHAIVNAVNLGYLRDHDPGNDPEQNLA</sequence>
<dbReference type="AlphaFoldDB" id="A0A4U1IGU9"/>